<keyword evidence="3" id="KW-1185">Reference proteome</keyword>
<dbReference type="eggNOG" id="ENOG502ZEKU">
    <property type="taxonomic scope" value="Bacteria"/>
</dbReference>
<keyword evidence="2" id="KW-0614">Plasmid</keyword>
<gene>
    <name evidence="2" type="ordered locus">Rfer_4358</name>
</gene>
<evidence type="ECO:0000313" key="3">
    <source>
        <dbReference type="Proteomes" id="UP000008332"/>
    </source>
</evidence>
<name>Q21QA1_ALBFT</name>
<reference evidence="3" key="1">
    <citation type="submission" date="2006-02" db="EMBL/GenBank/DDBJ databases">
        <title>Complete sequence of plasmid 1 of Rhodoferax ferrireducens DSM 15236.</title>
        <authorList>
            <person name="Copeland A."/>
            <person name="Lucas S."/>
            <person name="Lapidus A."/>
            <person name="Barry K."/>
            <person name="Detter J.C."/>
            <person name="Glavina del Rio T."/>
            <person name="Hammon N."/>
            <person name="Israni S."/>
            <person name="Pitluck S."/>
            <person name="Brettin T."/>
            <person name="Bruce D."/>
            <person name="Han C."/>
            <person name="Tapia R."/>
            <person name="Gilna P."/>
            <person name="Kiss H."/>
            <person name="Schmutz J."/>
            <person name="Larimer F."/>
            <person name="Land M."/>
            <person name="Kyrpides N."/>
            <person name="Ivanova N."/>
            <person name="Richardson P."/>
        </authorList>
    </citation>
    <scope>NUCLEOTIDE SEQUENCE [LARGE SCALE GENOMIC DNA]</scope>
    <source>
        <strain evidence="3">ATCC BAA-621 / DSM 15236 / T118</strain>
        <plasmid evidence="3">Plasmid pDSM15236</plasmid>
    </source>
</reference>
<accession>Q21QA1</accession>
<evidence type="ECO:0000313" key="2">
    <source>
        <dbReference type="EMBL" id="ABD72044.1"/>
    </source>
</evidence>
<feature type="coiled-coil region" evidence="1">
    <location>
        <begin position="431"/>
        <end position="465"/>
    </location>
</feature>
<evidence type="ECO:0000256" key="1">
    <source>
        <dbReference type="SAM" id="Coils"/>
    </source>
</evidence>
<sequence>MENIRPMPDARANSGYELTLPNGATESFNTLGDVLYRMNQKPAAGAESLYGKADRMEVCSPAGKIYFVEQRYSELGIRMPPGQGHVQDIMNRMLVEVMPYAQGDLGTIKAPWQMTASQWGAINAIGKVAYGVYPCLSDEHRKQSCVTRDGNQHDVVDYVNSEFIVRLGYGHNGPLYDGQQTNSRHEIHVAYALARGDTVPEHVLAEYQDEEKVNAFSGLHWFSTLLKKPYLRGRISADRLSQLVTLLNSDRPHVHEITVENAPFFIGLMNSLPAEATSVDFDNLLYEKGVLHVRPMPVPAQEPNIGVPVNAFATELRKMQVEKRKRTQSKHIEEQMAKRNMTLREMHYQLKLVEGIDTWETHNWANRVAQAVESKNLVVLLDVLDGPSNDTTKRAIEKFYPVKLLNVSAAKRRRAIFALAGHVTDEHYAVAEAAYKAERKATAEAQEAEKERKRNETRLEDTRAVATGTNYRVNGVAMNGAEFVEKIIREGYTQLDARKRGAVAQSILRNPQTSSFYKLKRKDGTLDYAEVLLEKETAAA</sequence>
<keyword evidence="1" id="KW-0175">Coiled coil</keyword>
<dbReference type="AlphaFoldDB" id="Q21QA1"/>
<dbReference type="KEGG" id="rfr:Rfer_4358"/>
<proteinExistence type="predicted"/>
<dbReference type="OrthoDB" id="9114710at2"/>
<dbReference type="RefSeq" id="WP_011458695.1">
    <property type="nucleotide sequence ID" value="NC_007901.1"/>
</dbReference>
<geneLocation type="plasmid" evidence="3">
    <name>pDSM15236</name>
</geneLocation>
<dbReference type="EMBL" id="CP000268">
    <property type="protein sequence ID" value="ABD72044.1"/>
    <property type="molecule type" value="Genomic_DNA"/>
</dbReference>
<organism evidence="2 3">
    <name type="scientific">Albidiferax ferrireducens (strain ATCC BAA-621 / DSM 15236 / T118)</name>
    <name type="common">Rhodoferax ferrireducens</name>
    <dbReference type="NCBI Taxonomy" id="338969"/>
    <lineage>
        <taxon>Bacteria</taxon>
        <taxon>Pseudomonadati</taxon>
        <taxon>Pseudomonadota</taxon>
        <taxon>Betaproteobacteria</taxon>
        <taxon>Burkholderiales</taxon>
        <taxon>Comamonadaceae</taxon>
        <taxon>Rhodoferax</taxon>
    </lineage>
</organism>
<dbReference type="HOGENOM" id="CLU_539344_0_0_4"/>
<dbReference type="Proteomes" id="UP000008332">
    <property type="component" value="Plasmid unnamed1"/>
</dbReference>
<protein>
    <submittedName>
        <fullName evidence="2">Uncharacterized protein</fullName>
    </submittedName>
</protein>